<name>A0A8T0X5N2_PANVG</name>
<dbReference type="AlphaFoldDB" id="A0A8T0X5N2"/>
<comment type="caution">
    <text evidence="1">The sequence shown here is derived from an EMBL/GenBank/DDBJ whole genome shotgun (WGS) entry which is preliminary data.</text>
</comment>
<keyword evidence="2" id="KW-1185">Reference proteome</keyword>
<reference evidence="1" key="1">
    <citation type="submission" date="2020-05" db="EMBL/GenBank/DDBJ databases">
        <title>WGS assembly of Panicum virgatum.</title>
        <authorList>
            <person name="Lovell J.T."/>
            <person name="Jenkins J."/>
            <person name="Shu S."/>
            <person name="Juenger T.E."/>
            <person name="Schmutz J."/>
        </authorList>
    </citation>
    <scope>NUCLEOTIDE SEQUENCE</scope>
    <source>
        <strain evidence="1">AP13</strain>
    </source>
</reference>
<sequence length="131" mass="15480">QESKTISHLLVGCSFSRQVWYRVLLRGRWHSVLPQHPATIFTDWWLTSRKKFGKVERKCFDSLVILIFWIIWKERNRRTFDHTSRSVNEVVSLIFEEALSRRHAVFRSPKPFLLCCGVIPTQLVGRLTIAL</sequence>
<evidence type="ECO:0008006" key="3">
    <source>
        <dbReference type="Google" id="ProtNLM"/>
    </source>
</evidence>
<feature type="non-terminal residue" evidence="1">
    <location>
        <position position="1"/>
    </location>
</feature>
<organism evidence="1 2">
    <name type="scientific">Panicum virgatum</name>
    <name type="common">Blackwell switchgrass</name>
    <dbReference type="NCBI Taxonomy" id="38727"/>
    <lineage>
        <taxon>Eukaryota</taxon>
        <taxon>Viridiplantae</taxon>
        <taxon>Streptophyta</taxon>
        <taxon>Embryophyta</taxon>
        <taxon>Tracheophyta</taxon>
        <taxon>Spermatophyta</taxon>
        <taxon>Magnoliopsida</taxon>
        <taxon>Liliopsida</taxon>
        <taxon>Poales</taxon>
        <taxon>Poaceae</taxon>
        <taxon>PACMAD clade</taxon>
        <taxon>Panicoideae</taxon>
        <taxon>Panicodae</taxon>
        <taxon>Paniceae</taxon>
        <taxon>Panicinae</taxon>
        <taxon>Panicum</taxon>
        <taxon>Panicum sect. Hiantes</taxon>
    </lineage>
</organism>
<proteinExistence type="predicted"/>
<dbReference type="EMBL" id="CM029037">
    <property type="protein sequence ID" value="KAG2655420.1"/>
    <property type="molecule type" value="Genomic_DNA"/>
</dbReference>
<protein>
    <recommendedName>
        <fullName evidence="3">Reverse transcriptase zinc-binding domain-containing protein</fullName>
    </recommendedName>
</protein>
<evidence type="ECO:0000313" key="1">
    <source>
        <dbReference type="EMBL" id="KAG2655420.1"/>
    </source>
</evidence>
<evidence type="ECO:0000313" key="2">
    <source>
        <dbReference type="Proteomes" id="UP000823388"/>
    </source>
</evidence>
<gene>
    <name evidence="1" type="ORF">PVAP13_1KG010501</name>
</gene>
<accession>A0A8T0X5N2</accession>
<dbReference type="Proteomes" id="UP000823388">
    <property type="component" value="Chromosome 1K"/>
</dbReference>